<dbReference type="AlphaFoldDB" id="A0A068YAJ9"/>
<keyword evidence="2" id="KW-1185">Reference proteome</keyword>
<dbReference type="Proteomes" id="UP000017246">
    <property type="component" value="Unassembled WGS sequence"/>
</dbReference>
<name>A0A068YAJ9_ECHMU</name>
<organism evidence="1 2">
    <name type="scientific">Echinococcus multilocularis</name>
    <name type="common">Fox tapeworm</name>
    <dbReference type="NCBI Taxonomy" id="6211"/>
    <lineage>
        <taxon>Eukaryota</taxon>
        <taxon>Metazoa</taxon>
        <taxon>Spiralia</taxon>
        <taxon>Lophotrochozoa</taxon>
        <taxon>Platyhelminthes</taxon>
        <taxon>Cestoda</taxon>
        <taxon>Eucestoda</taxon>
        <taxon>Cyclophyllidea</taxon>
        <taxon>Taeniidae</taxon>
        <taxon>Echinococcus</taxon>
    </lineage>
</organism>
<dbReference type="OrthoDB" id="10584085at2759"/>
<reference evidence="1" key="2">
    <citation type="submission" date="2015-11" db="EMBL/GenBank/DDBJ databases">
        <authorList>
            <person name="Zhang Y."/>
            <person name="Guo Z."/>
        </authorList>
    </citation>
    <scope>NUCLEOTIDE SEQUENCE</scope>
</reference>
<evidence type="ECO:0000313" key="1">
    <source>
        <dbReference type="EMBL" id="CDS41531.1"/>
    </source>
</evidence>
<gene>
    <name evidence="1" type="ORF">EmuJ_000918400</name>
</gene>
<dbReference type="EMBL" id="LN902847">
    <property type="protein sequence ID" value="CDS41531.1"/>
    <property type="molecule type" value="Genomic_DNA"/>
</dbReference>
<evidence type="ECO:0000313" key="2">
    <source>
        <dbReference type="Proteomes" id="UP000017246"/>
    </source>
</evidence>
<protein>
    <submittedName>
        <fullName evidence="1">Uncharacterized protein</fullName>
    </submittedName>
</protein>
<accession>A0A068YAJ9</accession>
<proteinExistence type="predicted"/>
<reference evidence="1" key="1">
    <citation type="journal article" date="2013" name="Nature">
        <title>The genomes of four tapeworm species reveal adaptations to parasitism.</title>
        <authorList>
            <person name="Tsai I.J."/>
            <person name="Zarowiecki M."/>
            <person name="Holroyd N."/>
            <person name="Garciarrubio A."/>
            <person name="Sanchez-Flores A."/>
            <person name="Brooks K.L."/>
            <person name="Tracey A."/>
            <person name="Bobes R.J."/>
            <person name="Fragoso G."/>
            <person name="Sciutto E."/>
            <person name="Aslett M."/>
            <person name="Beasley H."/>
            <person name="Bennett H.M."/>
            <person name="Cai J."/>
            <person name="Camicia F."/>
            <person name="Clark R."/>
            <person name="Cucher M."/>
            <person name="De Silva N."/>
            <person name="Day T.A."/>
            <person name="Deplazes P."/>
            <person name="Estrada K."/>
            <person name="Fernandez C."/>
            <person name="Holland P.W."/>
            <person name="Hou J."/>
            <person name="Hu S."/>
            <person name="Huckvale T."/>
            <person name="Hung S.S."/>
            <person name="Kamenetzky L."/>
            <person name="Keane J.A."/>
            <person name="Kiss F."/>
            <person name="Koziol U."/>
            <person name="Lambert O."/>
            <person name="Liu K."/>
            <person name="Luo X."/>
            <person name="Luo Y."/>
            <person name="Macchiaroli N."/>
            <person name="Nichol S."/>
            <person name="Paps J."/>
            <person name="Parkinson J."/>
            <person name="Pouchkina-Stantcheva N."/>
            <person name="Riddiford N."/>
            <person name="Rosenzvit M."/>
            <person name="Salinas G."/>
            <person name="Wasmuth J.D."/>
            <person name="Zamanian M."/>
            <person name="Zheng Y."/>
            <person name="Cai X."/>
            <person name="Soberon X."/>
            <person name="Olson P.D."/>
            <person name="Laclette J.P."/>
            <person name="Brehm K."/>
            <person name="Berriman M."/>
            <person name="Garciarrubio A."/>
            <person name="Bobes R.J."/>
            <person name="Fragoso G."/>
            <person name="Sanchez-Flores A."/>
            <person name="Estrada K."/>
            <person name="Cevallos M.A."/>
            <person name="Morett E."/>
            <person name="Gonzalez V."/>
            <person name="Portillo T."/>
            <person name="Ochoa-Leyva A."/>
            <person name="Jose M.V."/>
            <person name="Sciutto E."/>
            <person name="Landa A."/>
            <person name="Jimenez L."/>
            <person name="Valdes V."/>
            <person name="Carrero J.C."/>
            <person name="Larralde C."/>
            <person name="Morales-Montor J."/>
            <person name="Limon-Lason J."/>
            <person name="Soberon X."/>
            <person name="Laclette J.P."/>
        </authorList>
    </citation>
    <scope>NUCLEOTIDE SEQUENCE [LARGE SCALE GENOMIC DNA]</scope>
</reference>
<sequence>MTDMAAVKFVAHFVVDCSGVSLLMSVRNGGYQVLKMNVYRCSGWQKRVRRTSAYTSEVIELAKLTNFVTGLSGGFELPQDECTIGKKFYVVCSPEPKICSSWGQCRRQASASGLGTDVQFVSPFPNPRPNPLVLISTETSKSIHTMHLWCTSHSFILHVRWGWLQKVRRVFWSLPWDEMQAFSSLATSHLQSSQLAGISYFDDVFFEAFESANGKFVAVLFVY</sequence>